<comment type="caution">
    <text evidence="3">The sequence shown here is derived from an EMBL/GenBank/DDBJ whole genome shotgun (WGS) entry which is preliminary data.</text>
</comment>
<keyword evidence="4" id="KW-1185">Reference proteome</keyword>
<dbReference type="InterPro" id="IPR036364">
    <property type="entry name" value="SEA_dom_sf"/>
</dbReference>
<evidence type="ECO:0000313" key="3">
    <source>
        <dbReference type="EMBL" id="KAF7687007.1"/>
    </source>
</evidence>
<dbReference type="Proteomes" id="UP000606274">
    <property type="component" value="Unassembled WGS sequence"/>
</dbReference>
<dbReference type="Gene3D" id="3.30.70.960">
    <property type="entry name" value="SEA domain"/>
    <property type="match status" value="1"/>
</dbReference>
<name>A0A8T0A7Y3_SILME</name>
<dbReference type="SUPFAM" id="SSF82671">
    <property type="entry name" value="SEA domain"/>
    <property type="match status" value="1"/>
</dbReference>
<keyword evidence="1" id="KW-0812">Transmembrane</keyword>
<keyword evidence="1" id="KW-1133">Transmembrane helix</keyword>
<dbReference type="AlphaFoldDB" id="A0A8T0A7Y3"/>
<gene>
    <name evidence="3" type="ORF">HF521_015400</name>
</gene>
<evidence type="ECO:0000256" key="1">
    <source>
        <dbReference type="SAM" id="Phobius"/>
    </source>
</evidence>
<dbReference type="PROSITE" id="PS50024">
    <property type="entry name" value="SEA"/>
    <property type="match status" value="2"/>
</dbReference>
<feature type="domain" description="SEA" evidence="2">
    <location>
        <begin position="1"/>
        <end position="58"/>
    </location>
</feature>
<reference evidence="3" key="1">
    <citation type="submission" date="2020-08" db="EMBL/GenBank/DDBJ databases">
        <title>Chromosome-level assembly of Southern catfish (Silurus meridionalis) provides insights into visual adaptation to the nocturnal and benthic lifestyles.</title>
        <authorList>
            <person name="Zhang Y."/>
            <person name="Wang D."/>
            <person name="Peng Z."/>
        </authorList>
    </citation>
    <scope>NUCLEOTIDE SEQUENCE</scope>
    <source>
        <strain evidence="3">SWU-2019-XX</strain>
        <tissue evidence="3">Muscle</tissue>
    </source>
</reference>
<accession>A0A8T0A7Y3</accession>
<feature type="transmembrane region" description="Helical" evidence="1">
    <location>
        <begin position="182"/>
        <end position="204"/>
    </location>
</feature>
<proteinExistence type="predicted"/>
<dbReference type="EMBL" id="JABFDY010000028">
    <property type="protein sequence ID" value="KAF7687007.1"/>
    <property type="molecule type" value="Genomic_DNA"/>
</dbReference>
<dbReference type="InterPro" id="IPR000082">
    <property type="entry name" value="SEA_dom"/>
</dbReference>
<organism evidence="3 4">
    <name type="scientific">Silurus meridionalis</name>
    <name type="common">Southern catfish</name>
    <name type="synonym">Silurus soldatovi meridionalis</name>
    <dbReference type="NCBI Taxonomy" id="175797"/>
    <lineage>
        <taxon>Eukaryota</taxon>
        <taxon>Metazoa</taxon>
        <taxon>Chordata</taxon>
        <taxon>Craniata</taxon>
        <taxon>Vertebrata</taxon>
        <taxon>Euteleostomi</taxon>
        <taxon>Actinopterygii</taxon>
        <taxon>Neopterygii</taxon>
        <taxon>Teleostei</taxon>
        <taxon>Ostariophysi</taxon>
        <taxon>Siluriformes</taxon>
        <taxon>Siluridae</taxon>
        <taxon>Silurus</taxon>
    </lineage>
</organism>
<evidence type="ECO:0000259" key="2">
    <source>
        <dbReference type="PROSITE" id="PS50024"/>
    </source>
</evidence>
<evidence type="ECO:0000313" key="4">
    <source>
        <dbReference type="Proteomes" id="UP000606274"/>
    </source>
</evidence>
<keyword evidence="1" id="KW-0472">Membrane</keyword>
<dbReference type="Pfam" id="PF01390">
    <property type="entry name" value="SEA"/>
    <property type="match status" value="1"/>
</dbReference>
<protein>
    <recommendedName>
        <fullName evidence="2">SEA domain-containing protein</fullName>
    </recommendedName>
</protein>
<feature type="domain" description="SEA" evidence="2">
    <location>
        <begin position="71"/>
        <end position="176"/>
    </location>
</feature>
<sequence>MKIVKFRNGSILTDSELNFGSDGTVPTADNVKSTFVSGLSTLNFTVDPNSISVAQKVDTATTALTTTTVAVGSVFGLTFSIIETFYPALVDSKSTEFSTKAKNITDQVSPLYRKDFNFIRMEIIIFRNGSILTDSILVLGNLNVTTAQMKSTFLNGLINLTFPVDPNSVKFTRFYGNSMPPAITGSLSVIWMSLLFSVVFQFYLKT</sequence>